<evidence type="ECO:0000256" key="4">
    <source>
        <dbReference type="ARBA" id="ARBA00022801"/>
    </source>
</evidence>
<evidence type="ECO:0000256" key="6">
    <source>
        <dbReference type="NCBIfam" id="TIGR01280"/>
    </source>
</evidence>
<dbReference type="InterPro" id="IPR037004">
    <property type="entry name" value="Exonuc_VII_ssu_sf"/>
</dbReference>
<protein>
    <recommendedName>
        <fullName evidence="6">Exodeoxyribonuclease VII small subunit</fullName>
        <ecNumber evidence="6">3.1.11.6</ecNumber>
    </recommendedName>
</protein>
<keyword evidence="8" id="KW-1185">Reference proteome</keyword>
<dbReference type="GO" id="GO:0008855">
    <property type="term" value="F:exodeoxyribonuclease VII activity"/>
    <property type="evidence" value="ECO:0007669"/>
    <property type="project" value="UniProtKB-EC"/>
</dbReference>
<evidence type="ECO:0000256" key="1">
    <source>
        <dbReference type="ARBA" id="ARBA00009998"/>
    </source>
</evidence>
<dbReference type="EMBL" id="JAFKCT010000003">
    <property type="protein sequence ID" value="MBN7810972.1"/>
    <property type="molecule type" value="Genomic_DNA"/>
</dbReference>
<gene>
    <name evidence="7" type="primary">xseB</name>
    <name evidence="7" type="ORF">J0A68_08400</name>
</gene>
<dbReference type="Pfam" id="PF02609">
    <property type="entry name" value="Exonuc_VII_S"/>
    <property type="match status" value="1"/>
</dbReference>
<keyword evidence="5" id="KW-0269">Exonuclease</keyword>
<comment type="caution">
    <text evidence="7">The sequence shown here is derived from an EMBL/GenBank/DDBJ whole genome shotgun (WGS) entry which is preliminary data.</text>
</comment>
<dbReference type="Proteomes" id="UP000664317">
    <property type="component" value="Unassembled WGS sequence"/>
</dbReference>
<dbReference type="InterPro" id="IPR003761">
    <property type="entry name" value="Exonuc_VII_S"/>
</dbReference>
<evidence type="ECO:0000313" key="7">
    <source>
        <dbReference type="EMBL" id="MBN7810972.1"/>
    </source>
</evidence>
<keyword evidence="3" id="KW-0540">Nuclease</keyword>
<evidence type="ECO:0000256" key="3">
    <source>
        <dbReference type="ARBA" id="ARBA00022722"/>
    </source>
</evidence>
<dbReference type="Gene3D" id="1.10.287.1040">
    <property type="entry name" value="Exonuclease VII, small subunit"/>
    <property type="match status" value="1"/>
</dbReference>
<evidence type="ECO:0000313" key="8">
    <source>
        <dbReference type="Proteomes" id="UP000664317"/>
    </source>
</evidence>
<evidence type="ECO:0000256" key="2">
    <source>
        <dbReference type="ARBA" id="ARBA00022490"/>
    </source>
</evidence>
<dbReference type="SUPFAM" id="SSF116842">
    <property type="entry name" value="XseB-like"/>
    <property type="match status" value="1"/>
</dbReference>
<dbReference type="NCBIfam" id="TIGR01280">
    <property type="entry name" value="xseB"/>
    <property type="match status" value="1"/>
</dbReference>
<evidence type="ECO:0000256" key="5">
    <source>
        <dbReference type="ARBA" id="ARBA00022839"/>
    </source>
</evidence>
<keyword evidence="2" id="KW-0963">Cytoplasm</keyword>
<accession>A0ABS3C1I1</accession>
<organism evidence="7 8">
    <name type="scientific">Algoriphagus oliviformis</name>
    <dbReference type="NCBI Taxonomy" id="2811231"/>
    <lineage>
        <taxon>Bacteria</taxon>
        <taxon>Pseudomonadati</taxon>
        <taxon>Bacteroidota</taxon>
        <taxon>Cytophagia</taxon>
        <taxon>Cytophagales</taxon>
        <taxon>Cyclobacteriaceae</taxon>
        <taxon>Algoriphagus</taxon>
    </lineage>
</organism>
<dbReference type="EC" id="3.1.11.6" evidence="6"/>
<sequence length="62" mass="7022">MKEQSYTEAMARLENILGQLEEGNKSVDELSALVKEAAELVKYCRAKLRSTESDIQEAFQDI</sequence>
<reference evidence="7 8" key="1">
    <citation type="submission" date="2021-03" db="EMBL/GenBank/DDBJ databases">
        <title>novel species isolated from a fishpond in China.</title>
        <authorList>
            <person name="Lu H."/>
            <person name="Cai Z."/>
        </authorList>
    </citation>
    <scope>NUCLEOTIDE SEQUENCE [LARGE SCALE GENOMIC DNA]</scope>
    <source>
        <strain evidence="7 8">H41</strain>
    </source>
</reference>
<name>A0ABS3C1I1_9BACT</name>
<keyword evidence="4 7" id="KW-0378">Hydrolase</keyword>
<dbReference type="RefSeq" id="WP_206577760.1">
    <property type="nucleotide sequence ID" value="NZ_JAFKCT010000003.1"/>
</dbReference>
<proteinExistence type="inferred from homology"/>
<comment type="similarity">
    <text evidence="1">Belongs to the XseB family.</text>
</comment>